<comment type="caution">
    <text evidence="1">The sequence shown here is derived from an EMBL/GenBank/DDBJ whole genome shotgun (WGS) entry which is preliminary data.</text>
</comment>
<keyword evidence="2" id="KW-1185">Reference proteome</keyword>
<dbReference type="OrthoDB" id="10324223at2759"/>
<name>A0A9D3ZRA9_9ROSI</name>
<sequence length="80" mass="8927">MAEMKALQLLFTFDYGFVIYRINHLLHASKELAEGFEAATSNSSSGLEQALAENKDLRDANWGQHGHGYVRGTCISYQTC</sequence>
<proteinExistence type="predicted"/>
<organism evidence="1 2">
    <name type="scientific">Gossypium stocksii</name>
    <dbReference type="NCBI Taxonomy" id="47602"/>
    <lineage>
        <taxon>Eukaryota</taxon>
        <taxon>Viridiplantae</taxon>
        <taxon>Streptophyta</taxon>
        <taxon>Embryophyta</taxon>
        <taxon>Tracheophyta</taxon>
        <taxon>Spermatophyta</taxon>
        <taxon>Magnoliopsida</taxon>
        <taxon>eudicotyledons</taxon>
        <taxon>Gunneridae</taxon>
        <taxon>Pentapetalae</taxon>
        <taxon>rosids</taxon>
        <taxon>malvids</taxon>
        <taxon>Malvales</taxon>
        <taxon>Malvaceae</taxon>
        <taxon>Malvoideae</taxon>
        <taxon>Gossypium</taxon>
    </lineage>
</organism>
<dbReference type="Proteomes" id="UP000828251">
    <property type="component" value="Unassembled WGS sequence"/>
</dbReference>
<protein>
    <submittedName>
        <fullName evidence="1">Uncharacterized protein</fullName>
    </submittedName>
</protein>
<dbReference type="EMBL" id="JAIQCV010000010">
    <property type="protein sequence ID" value="KAH1057759.1"/>
    <property type="molecule type" value="Genomic_DNA"/>
</dbReference>
<accession>A0A9D3ZRA9</accession>
<gene>
    <name evidence="1" type="ORF">J1N35_035824</name>
</gene>
<evidence type="ECO:0000313" key="1">
    <source>
        <dbReference type="EMBL" id="KAH1057759.1"/>
    </source>
</evidence>
<reference evidence="1 2" key="1">
    <citation type="journal article" date="2021" name="Plant Biotechnol. J.">
        <title>Multi-omics assisted identification of the key and species-specific regulatory components of drought-tolerant mechanisms in Gossypium stocksii.</title>
        <authorList>
            <person name="Yu D."/>
            <person name="Ke L."/>
            <person name="Zhang D."/>
            <person name="Wu Y."/>
            <person name="Sun Y."/>
            <person name="Mei J."/>
            <person name="Sun J."/>
            <person name="Sun Y."/>
        </authorList>
    </citation>
    <scope>NUCLEOTIDE SEQUENCE [LARGE SCALE GENOMIC DNA]</scope>
    <source>
        <strain evidence="2">cv. E1</strain>
        <tissue evidence="1">Leaf</tissue>
    </source>
</reference>
<dbReference type="AlphaFoldDB" id="A0A9D3ZRA9"/>
<evidence type="ECO:0000313" key="2">
    <source>
        <dbReference type="Proteomes" id="UP000828251"/>
    </source>
</evidence>